<dbReference type="InterPro" id="IPR005025">
    <property type="entry name" value="FMN_Rdtase-like_dom"/>
</dbReference>
<dbReference type="KEGG" id="pfaa:MM59RIKEN_03920"/>
<dbReference type="Pfam" id="PF03358">
    <property type="entry name" value="FMN_red"/>
    <property type="match status" value="1"/>
</dbReference>
<evidence type="ECO:0000259" key="3">
    <source>
        <dbReference type="Pfam" id="PF03358"/>
    </source>
</evidence>
<dbReference type="GO" id="GO:0016491">
    <property type="term" value="F:oxidoreductase activity"/>
    <property type="evidence" value="ECO:0007669"/>
    <property type="project" value="InterPro"/>
</dbReference>
<organism evidence="4 5">
    <name type="scientific">Pusillibacter faecalis</name>
    <dbReference type="NCBI Taxonomy" id="2714358"/>
    <lineage>
        <taxon>Bacteria</taxon>
        <taxon>Bacillati</taxon>
        <taxon>Bacillota</taxon>
        <taxon>Clostridia</taxon>
        <taxon>Eubacteriales</taxon>
        <taxon>Oscillospiraceae</taxon>
        <taxon>Pusillibacter</taxon>
    </lineage>
</organism>
<reference evidence="4" key="1">
    <citation type="submission" date="2020-09" db="EMBL/GenBank/DDBJ databases">
        <title>New species isolated from human feces.</title>
        <authorList>
            <person name="Kitahara M."/>
            <person name="Shigeno Y."/>
            <person name="Shime M."/>
            <person name="Matsumoto Y."/>
            <person name="Nakamura S."/>
            <person name="Motooka D."/>
            <person name="Fukuoka S."/>
            <person name="Nishikawa H."/>
            <person name="Benno Y."/>
        </authorList>
    </citation>
    <scope>NUCLEOTIDE SEQUENCE</scope>
    <source>
        <strain evidence="4">MM59</strain>
    </source>
</reference>
<dbReference type="RefSeq" id="WP_213542585.1">
    <property type="nucleotide sequence ID" value="NZ_AP023420.1"/>
</dbReference>
<name>A0A810QET5_9FIRM</name>
<dbReference type="Proteomes" id="UP000679848">
    <property type="component" value="Chromosome"/>
</dbReference>
<gene>
    <name evidence="4" type="ORF">MM59RIKEN_03920</name>
</gene>
<accession>A0A810QET5</accession>
<protein>
    <submittedName>
        <fullName evidence="4">Flavodoxin</fullName>
    </submittedName>
</protein>
<keyword evidence="5" id="KW-1185">Reference proteome</keyword>
<evidence type="ECO:0000313" key="4">
    <source>
        <dbReference type="EMBL" id="BCK83073.1"/>
    </source>
</evidence>
<dbReference type="PANTHER" id="PTHR43278">
    <property type="entry name" value="NAD(P)H-DEPENDENT FMN-CONTAINING OXIDOREDUCTASE YWQN-RELATED"/>
    <property type="match status" value="1"/>
</dbReference>
<evidence type="ECO:0000256" key="2">
    <source>
        <dbReference type="ARBA" id="ARBA00022643"/>
    </source>
</evidence>
<dbReference type="Gene3D" id="3.40.50.360">
    <property type="match status" value="1"/>
</dbReference>
<proteinExistence type="predicted"/>
<sequence>MGKKLILGISGSPRKDANTDRMLQYALEAAKSVGDIETETIYLRDYEIHNCKGCFACCREAGARDGGIHACALFRDGMDEIYPKLKACDGLILASPVYFGTISTQMKQFMDRTEGLLRYGTSQYQYALQNKVGGCLAVGGNRNAGEEFALLNMQYYFEIHDMIVVGSGGEPRPGCYLGGGCTTHPERGEVRDAVDRDEVGIKSCRNTGIKVAQTVLRLAR</sequence>
<dbReference type="InterPro" id="IPR051796">
    <property type="entry name" value="ISF_SsuE-like"/>
</dbReference>
<keyword evidence="2" id="KW-0288">FMN</keyword>
<feature type="domain" description="NADPH-dependent FMN reductase-like" evidence="3">
    <location>
        <begin position="6"/>
        <end position="167"/>
    </location>
</feature>
<dbReference type="InterPro" id="IPR029039">
    <property type="entry name" value="Flavoprotein-like_sf"/>
</dbReference>
<dbReference type="AlphaFoldDB" id="A0A810QET5"/>
<evidence type="ECO:0000256" key="1">
    <source>
        <dbReference type="ARBA" id="ARBA00022630"/>
    </source>
</evidence>
<keyword evidence="1" id="KW-0285">Flavoprotein</keyword>
<dbReference type="PANTHER" id="PTHR43278:SF1">
    <property type="entry name" value="IRON-SULFUR FLAVOPROTEIN MJ1083"/>
    <property type="match status" value="1"/>
</dbReference>
<dbReference type="EMBL" id="AP023420">
    <property type="protein sequence ID" value="BCK83073.1"/>
    <property type="molecule type" value="Genomic_DNA"/>
</dbReference>
<evidence type="ECO:0000313" key="5">
    <source>
        <dbReference type="Proteomes" id="UP000679848"/>
    </source>
</evidence>
<dbReference type="SUPFAM" id="SSF52218">
    <property type="entry name" value="Flavoproteins"/>
    <property type="match status" value="1"/>
</dbReference>